<gene>
    <name evidence="1" type="ORF">RFULGI_LOCUS16075</name>
</gene>
<organism evidence="1 2">
    <name type="scientific">Racocetra fulgida</name>
    <dbReference type="NCBI Taxonomy" id="60492"/>
    <lineage>
        <taxon>Eukaryota</taxon>
        <taxon>Fungi</taxon>
        <taxon>Fungi incertae sedis</taxon>
        <taxon>Mucoromycota</taxon>
        <taxon>Glomeromycotina</taxon>
        <taxon>Glomeromycetes</taxon>
        <taxon>Diversisporales</taxon>
        <taxon>Gigasporaceae</taxon>
        <taxon>Racocetra</taxon>
    </lineage>
</organism>
<proteinExistence type="predicted"/>
<dbReference type="EMBL" id="CAJVPZ010055133">
    <property type="protein sequence ID" value="CAG8784043.1"/>
    <property type="molecule type" value="Genomic_DNA"/>
</dbReference>
<evidence type="ECO:0000313" key="1">
    <source>
        <dbReference type="EMBL" id="CAG8784043.1"/>
    </source>
</evidence>
<keyword evidence="2" id="KW-1185">Reference proteome</keyword>
<sequence length="191" mass="21416">PYTEGLYTGEELYTDKVVSNYDEVGDYEVGDYDEVDNYDEVSNYNEVVIAIVLCSQLQRQPPDSFCNCELKAASGTKNAFDLICSQKQKKARISEHDDETNLFYLVGLDNKQISLERQKADTPDTSVAQSHDATIHEKVIKAGGSLLCSPAWKWFEEVYINNARHGVCNIEIANEKPCNTKIKTGESTMAL</sequence>
<dbReference type="OrthoDB" id="2489417at2759"/>
<name>A0A9N9JJ10_9GLOM</name>
<dbReference type="AlphaFoldDB" id="A0A9N9JJ10"/>
<protein>
    <submittedName>
        <fullName evidence="1">407_t:CDS:1</fullName>
    </submittedName>
</protein>
<reference evidence="1" key="1">
    <citation type="submission" date="2021-06" db="EMBL/GenBank/DDBJ databases">
        <authorList>
            <person name="Kallberg Y."/>
            <person name="Tangrot J."/>
            <person name="Rosling A."/>
        </authorList>
    </citation>
    <scope>NUCLEOTIDE SEQUENCE</scope>
    <source>
        <strain evidence="1">IN212</strain>
    </source>
</reference>
<comment type="caution">
    <text evidence="1">The sequence shown here is derived from an EMBL/GenBank/DDBJ whole genome shotgun (WGS) entry which is preliminary data.</text>
</comment>
<accession>A0A9N9JJ10</accession>
<evidence type="ECO:0000313" key="2">
    <source>
        <dbReference type="Proteomes" id="UP000789396"/>
    </source>
</evidence>
<feature type="non-terminal residue" evidence="1">
    <location>
        <position position="191"/>
    </location>
</feature>
<dbReference type="Proteomes" id="UP000789396">
    <property type="component" value="Unassembled WGS sequence"/>
</dbReference>